<dbReference type="EMBL" id="PSQE01000004">
    <property type="protein sequence ID" value="RHN59007.1"/>
    <property type="molecule type" value="Genomic_DNA"/>
</dbReference>
<dbReference type="AlphaFoldDB" id="A0A072UH15"/>
<dbReference type="SMART" id="SM00256">
    <property type="entry name" value="FBOX"/>
    <property type="match status" value="1"/>
</dbReference>
<reference evidence="4" key="3">
    <citation type="submission" date="2015-04" db="UniProtKB">
        <authorList>
            <consortium name="EnsemblPlants"/>
        </authorList>
    </citation>
    <scope>IDENTIFICATION</scope>
    <source>
        <strain evidence="4">cv. Jemalong A17</strain>
    </source>
</reference>
<feature type="domain" description="F-box" evidence="1">
    <location>
        <begin position="172"/>
        <end position="218"/>
    </location>
</feature>
<dbReference type="Gramene" id="rna20987">
    <property type="protein sequence ID" value="RHN59007.1"/>
    <property type="gene ID" value="gene20987"/>
</dbReference>
<evidence type="ECO:0000313" key="2">
    <source>
        <dbReference type="EMBL" id="KEH28962.1"/>
    </source>
</evidence>
<evidence type="ECO:0000259" key="1">
    <source>
        <dbReference type="PROSITE" id="PS50181"/>
    </source>
</evidence>
<dbReference type="PANTHER" id="PTHR47602">
    <property type="entry name" value="F-BOX PROTEIN SKIP22"/>
    <property type="match status" value="1"/>
</dbReference>
<dbReference type="STRING" id="3880.A0A072UH15"/>
<evidence type="ECO:0000313" key="5">
    <source>
        <dbReference type="Proteomes" id="UP000002051"/>
    </source>
</evidence>
<reference evidence="2 5" key="1">
    <citation type="journal article" date="2011" name="Nature">
        <title>The Medicago genome provides insight into the evolution of rhizobial symbioses.</title>
        <authorList>
            <person name="Young N.D."/>
            <person name="Debelle F."/>
            <person name="Oldroyd G.E."/>
            <person name="Geurts R."/>
            <person name="Cannon S.B."/>
            <person name="Udvardi M.K."/>
            <person name="Benedito V.A."/>
            <person name="Mayer K.F."/>
            <person name="Gouzy J."/>
            <person name="Schoof H."/>
            <person name="Van de Peer Y."/>
            <person name="Proost S."/>
            <person name="Cook D.R."/>
            <person name="Meyers B.C."/>
            <person name="Spannagl M."/>
            <person name="Cheung F."/>
            <person name="De Mita S."/>
            <person name="Krishnakumar V."/>
            <person name="Gundlach H."/>
            <person name="Zhou S."/>
            <person name="Mudge J."/>
            <person name="Bharti A.K."/>
            <person name="Murray J.D."/>
            <person name="Naoumkina M.A."/>
            <person name="Rosen B."/>
            <person name="Silverstein K.A."/>
            <person name="Tang H."/>
            <person name="Rombauts S."/>
            <person name="Zhao P.X."/>
            <person name="Zhou P."/>
            <person name="Barbe V."/>
            <person name="Bardou P."/>
            <person name="Bechner M."/>
            <person name="Bellec A."/>
            <person name="Berger A."/>
            <person name="Berges H."/>
            <person name="Bidwell S."/>
            <person name="Bisseling T."/>
            <person name="Choisne N."/>
            <person name="Couloux A."/>
            <person name="Denny R."/>
            <person name="Deshpande S."/>
            <person name="Dai X."/>
            <person name="Doyle J.J."/>
            <person name="Dudez A.M."/>
            <person name="Farmer A.D."/>
            <person name="Fouteau S."/>
            <person name="Franken C."/>
            <person name="Gibelin C."/>
            <person name="Gish J."/>
            <person name="Goldstein S."/>
            <person name="Gonzalez A.J."/>
            <person name="Green P.J."/>
            <person name="Hallab A."/>
            <person name="Hartog M."/>
            <person name="Hua A."/>
            <person name="Humphray S.J."/>
            <person name="Jeong D.H."/>
            <person name="Jing Y."/>
            <person name="Jocker A."/>
            <person name="Kenton S.M."/>
            <person name="Kim D.J."/>
            <person name="Klee K."/>
            <person name="Lai H."/>
            <person name="Lang C."/>
            <person name="Lin S."/>
            <person name="Macmil S.L."/>
            <person name="Magdelenat G."/>
            <person name="Matthews L."/>
            <person name="McCorrison J."/>
            <person name="Monaghan E.L."/>
            <person name="Mun J.H."/>
            <person name="Najar F.Z."/>
            <person name="Nicholson C."/>
            <person name="Noirot C."/>
            <person name="O'Bleness M."/>
            <person name="Paule C.R."/>
            <person name="Poulain J."/>
            <person name="Prion F."/>
            <person name="Qin B."/>
            <person name="Qu C."/>
            <person name="Retzel E.F."/>
            <person name="Riddle C."/>
            <person name="Sallet E."/>
            <person name="Samain S."/>
            <person name="Samson N."/>
            <person name="Sanders I."/>
            <person name="Saurat O."/>
            <person name="Scarpelli C."/>
            <person name="Schiex T."/>
            <person name="Segurens B."/>
            <person name="Severin A.J."/>
            <person name="Sherrier D.J."/>
            <person name="Shi R."/>
            <person name="Sims S."/>
            <person name="Singer S.R."/>
            <person name="Sinharoy S."/>
            <person name="Sterck L."/>
            <person name="Viollet A."/>
            <person name="Wang B.B."/>
            <person name="Wang K."/>
            <person name="Wang M."/>
            <person name="Wang X."/>
            <person name="Warfsmann J."/>
            <person name="Weissenbach J."/>
            <person name="White D.D."/>
            <person name="White J.D."/>
            <person name="Wiley G.B."/>
            <person name="Wincker P."/>
            <person name="Xing Y."/>
            <person name="Yang L."/>
            <person name="Yao Z."/>
            <person name="Ying F."/>
            <person name="Zhai J."/>
            <person name="Zhou L."/>
            <person name="Zuber A."/>
            <person name="Denarie J."/>
            <person name="Dixon R.A."/>
            <person name="May G.D."/>
            <person name="Schwartz D.C."/>
            <person name="Rogers J."/>
            <person name="Quetier F."/>
            <person name="Town C.D."/>
            <person name="Roe B.A."/>
        </authorList>
    </citation>
    <scope>NUCLEOTIDE SEQUENCE [LARGE SCALE GENOMIC DNA]</scope>
    <source>
        <strain evidence="2">A17</strain>
        <strain evidence="4 5">cv. Jemalong A17</strain>
    </source>
</reference>
<evidence type="ECO:0000313" key="4">
    <source>
        <dbReference type="EnsemblPlants" id="KEH28962"/>
    </source>
</evidence>
<dbReference type="Gene3D" id="3.40.1000.30">
    <property type="match status" value="1"/>
</dbReference>
<reference evidence="2 5" key="2">
    <citation type="journal article" date="2014" name="BMC Genomics">
        <title>An improved genome release (version Mt4.0) for the model legume Medicago truncatula.</title>
        <authorList>
            <person name="Tang H."/>
            <person name="Krishnakumar V."/>
            <person name="Bidwell S."/>
            <person name="Rosen B."/>
            <person name="Chan A."/>
            <person name="Zhou S."/>
            <person name="Gentzbittel L."/>
            <person name="Childs K.L."/>
            <person name="Yandell M."/>
            <person name="Gundlach H."/>
            <person name="Mayer K.F."/>
            <person name="Schwartz D.C."/>
            <person name="Town C.D."/>
        </authorList>
    </citation>
    <scope>GENOME REANNOTATION</scope>
    <source>
        <strain evidence="2">A17</strain>
        <strain evidence="4 5">cv. Jemalong A17</strain>
    </source>
</reference>
<dbReference type="CDD" id="cd22165">
    <property type="entry name" value="F-box_AtSKIP22-like"/>
    <property type="match status" value="1"/>
</dbReference>
<dbReference type="HOGENOM" id="CLU_054864_0_0_1"/>
<dbReference type="PANTHER" id="PTHR47602:SF2">
    <property type="entry name" value="F-BOX PROTEIN SKIP22"/>
    <property type="match status" value="1"/>
</dbReference>
<evidence type="ECO:0000313" key="3">
    <source>
        <dbReference type="EMBL" id="RHN59007.1"/>
    </source>
</evidence>
<dbReference type="Gene3D" id="1.20.1280.50">
    <property type="match status" value="1"/>
</dbReference>
<reference evidence="3" key="5">
    <citation type="journal article" date="2018" name="Nat. Plants">
        <title>Whole-genome landscape of Medicago truncatula symbiotic genes.</title>
        <authorList>
            <person name="Pecrix Y."/>
            <person name="Gamas P."/>
            <person name="Carrere S."/>
        </authorList>
    </citation>
    <scope>NUCLEOTIDE SEQUENCE</scope>
    <source>
        <tissue evidence="3">Leaves</tissue>
    </source>
</reference>
<dbReference type="PROSITE" id="PS50181">
    <property type="entry name" value="FBOX"/>
    <property type="match status" value="1"/>
</dbReference>
<dbReference type="Proteomes" id="UP000265566">
    <property type="component" value="Chromosome 4"/>
</dbReference>
<dbReference type="Proteomes" id="UP000002051">
    <property type="component" value="Chromosome 4"/>
</dbReference>
<sequence length="271" mass="31215">MESTPDFVKRVLREALGDDVSDFKLLVFAVHAFILESGFIRVDRVSGVKISSSHLIDDMSSSSMICLRYTLPEILTNGSPHSLNLKIQTLGHFVNVYGSLYDDVGSNVHRVYLDKYRFSKPLKFMLSNFESIASFNVNDDENEVFELWKIVNDRLALPLLMDLCDKAGLNLPPCFMSLPMELKLLIFEYLPGDDLAKVCCTCSKLQYLASNDELWKKKFEEEFGQSVNGMRFYKSLYARYRATKKNSDQSFSFRIPRTRILRYFQRRRGGG</sequence>
<reference evidence="6" key="4">
    <citation type="journal article" date="2018" name="Nat. Plants">
        <title>Whole-genome landscape of Medicago truncatula symbiotic genes.</title>
        <authorList>
            <person name="Pecrix Y."/>
            <person name="Staton S.E."/>
            <person name="Sallet E."/>
            <person name="Lelandais-Briere C."/>
            <person name="Moreau S."/>
            <person name="Carrere S."/>
            <person name="Blein T."/>
            <person name="Jardinaud M.F."/>
            <person name="Latrasse D."/>
            <person name="Zouine M."/>
            <person name="Zahm M."/>
            <person name="Kreplak J."/>
            <person name="Mayjonade B."/>
            <person name="Satge C."/>
            <person name="Perez M."/>
            <person name="Cauet S."/>
            <person name="Marande W."/>
            <person name="Chantry-Darmon C."/>
            <person name="Lopez-Roques C."/>
            <person name="Bouchez O."/>
            <person name="Berard A."/>
            <person name="Debelle F."/>
            <person name="Munos S."/>
            <person name="Bendahmane A."/>
            <person name="Berges H."/>
            <person name="Niebel A."/>
            <person name="Buitink J."/>
            <person name="Frugier F."/>
            <person name="Benhamed M."/>
            <person name="Crespi M."/>
            <person name="Gouzy J."/>
            <person name="Gamas P."/>
        </authorList>
    </citation>
    <scope>NUCLEOTIDE SEQUENCE [LARGE SCALE GENOMIC DNA]</scope>
    <source>
        <strain evidence="6">cv. Jemalong A17</strain>
    </source>
</reference>
<keyword evidence="5" id="KW-1185">Reference proteome</keyword>
<dbReference type="SUPFAM" id="SSF81383">
    <property type="entry name" value="F-box domain"/>
    <property type="match status" value="1"/>
</dbReference>
<dbReference type="Pfam" id="PF12937">
    <property type="entry name" value="F-box-like"/>
    <property type="match status" value="1"/>
</dbReference>
<dbReference type="OrthoDB" id="101791at2759"/>
<gene>
    <name evidence="4" type="primary">25491518</name>
    <name evidence="2" type="ordered locus">MTR_4g019560</name>
    <name evidence="3" type="ORF">MtrunA17_Chr4g0008641</name>
</gene>
<evidence type="ECO:0000313" key="6">
    <source>
        <dbReference type="Proteomes" id="UP000265566"/>
    </source>
</evidence>
<name>A0A072UH15_MEDTR</name>
<dbReference type="EMBL" id="CM001220">
    <property type="protein sequence ID" value="KEH28962.1"/>
    <property type="molecule type" value="Genomic_DNA"/>
</dbReference>
<accession>A0A072UH15</accession>
<dbReference type="EnsemblPlants" id="KEH28962">
    <property type="protein sequence ID" value="KEH28962"/>
    <property type="gene ID" value="MTR_4g019560"/>
</dbReference>
<dbReference type="KEGG" id="mtr:25491518"/>
<dbReference type="InterPro" id="IPR001810">
    <property type="entry name" value="F-box_dom"/>
</dbReference>
<protein>
    <submittedName>
        <fullName evidence="2">F-box SKIP22-like protein</fullName>
    </submittedName>
    <submittedName>
        <fullName evidence="3">Putative F-box domain-containing protein</fullName>
    </submittedName>
</protein>
<proteinExistence type="predicted"/>
<dbReference type="InterPro" id="IPR036047">
    <property type="entry name" value="F-box-like_dom_sf"/>
</dbReference>
<organism evidence="2 5">
    <name type="scientific">Medicago truncatula</name>
    <name type="common">Barrel medic</name>
    <name type="synonym">Medicago tribuloides</name>
    <dbReference type="NCBI Taxonomy" id="3880"/>
    <lineage>
        <taxon>Eukaryota</taxon>
        <taxon>Viridiplantae</taxon>
        <taxon>Streptophyta</taxon>
        <taxon>Embryophyta</taxon>
        <taxon>Tracheophyta</taxon>
        <taxon>Spermatophyta</taxon>
        <taxon>Magnoliopsida</taxon>
        <taxon>eudicotyledons</taxon>
        <taxon>Gunneridae</taxon>
        <taxon>Pentapetalae</taxon>
        <taxon>rosids</taxon>
        <taxon>fabids</taxon>
        <taxon>Fabales</taxon>
        <taxon>Fabaceae</taxon>
        <taxon>Papilionoideae</taxon>
        <taxon>50 kb inversion clade</taxon>
        <taxon>NPAAA clade</taxon>
        <taxon>Hologalegina</taxon>
        <taxon>IRL clade</taxon>
        <taxon>Trifolieae</taxon>
        <taxon>Medicago</taxon>
    </lineage>
</organism>